<dbReference type="EMBL" id="JBFSHR010000038">
    <property type="protein sequence ID" value="MEX6430152.1"/>
    <property type="molecule type" value="Genomic_DNA"/>
</dbReference>
<organism evidence="3 4">
    <name type="scientific">Ferrimicrobium acidiphilum</name>
    <dbReference type="NCBI Taxonomy" id="121039"/>
    <lineage>
        <taxon>Bacteria</taxon>
        <taxon>Bacillati</taxon>
        <taxon>Actinomycetota</taxon>
        <taxon>Acidimicrobiia</taxon>
        <taxon>Acidimicrobiales</taxon>
        <taxon>Acidimicrobiaceae</taxon>
        <taxon>Ferrimicrobium</taxon>
    </lineage>
</organism>
<dbReference type="CDD" id="cd11614">
    <property type="entry name" value="SAF_CpaB_FlgA_like"/>
    <property type="match status" value="1"/>
</dbReference>
<dbReference type="Pfam" id="PF08666">
    <property type="entry name" value="SAF"/>
    <property type="match status" value="1"/>
</dbReference>
<keyword evidence="1" id="KW-0472">Membrane</keyword>
<evidence type="ECO:0000259" key="2">
    <source>
        <dbReference type="Pfam" id="PF08666"/>
    </source>
</evidence>
<evidence type="ECO:0000313" key="3">
    <source>
        <dbReference type="EMBL" id="MEX6430152.1"/>
    </source>
</evidence>
<dbReference type="RefSeq" id="WP_298387208.1">
    <property type="nucleotide sequence ID" value="NZ_JBFSHR010000038.1"/>
</dbReference>
<feature type="domain" description="SAF" evidence="2">
    <location>
        <begin position="65"/>
        <end position="125"/>
    </location>
</feature>
<comment type="caution">
    <text evidence="3">The sequence shown here is derived from an EMBL/GenBank/DDBJ whole genome shotgun (WGS) entry which is preliminary data.</text>
</comment>
<keyword evidence="1" id="KW-1133">Transmembrane helix</keyword>
<keyword evidence="4" id="KW-1185">Reference proteome</keyword>
<reference evidence="3 4" key="1">
    <citation type="submission" date="2024-07" db="EMBL/GenBank/DDBJ databases">
        <title>Draft Genome Sequence of Ferrimicrobium acidiphilum Strain YE2023, Isolated from a Pulp of Bioleach Reactor.</title>
        <authorList>
            <person name="Elkina Y.A."/>
            <person name="Bulaeva A.G."/>
            <person name="Beletsky A.V."/>
            <person name="Mardanov A.V."/>
        </authorList>
    </citation>
    <scope>NUCLEOTIDE SEQUENCE [LARGE SCALE GENOMIC DNA]</scope>
    <source>
        <strain evidence="3 4">YE2023</strain>
    </source>
</reference>
<evidence type="ECO:0000313" key="4">
    <source>
        <dbReference type="Proteomes" id="UP001560267"/>
    </source>
</evidence>
<accession>A0ABV3Y3P2</accession>
<evidence type="ECO:0000256" key="1">
    <source>
        <dbReference type="SAM" id="Phobius"/>
    </source>
</evidence>
<dbReference type="InterPro" id="IPR013974">
    <property type="entry name" value="SAF"/>
</dbReference>
<keyword evidence="1" id="KW-0812">Transmembrane</keyword>
<feature type="transmembrane region" description="Helical" evidence="1">
    <location>
        <begin position="33"/>
        <end position="54"/>
    </location>
</feature>
<gene>
    <name evidence="3" type="ORF">AB6A68_09935</name>
</gene>
<dbReference type="Proteomes" id="UP001560267">
    <property type="component" value="Unassembled WGS sequence"/>
</dbReference>
<proteinExistence type="predicted"/>
<sequence length="241" mass="25675">MQSIDAPTRRRGTRWSQRGNISRRRVRIDPARVRFIGLITMLAIAVATLGASLVHEAQRPTTSWVPVAKVPIPPGAALLPQDLELRRSVVPSWLVDQVPQRSASLIGQIADVAIDPNEIIETSMISHSAPSPRQPMITLSMPTSSIDRTLIQAGNRVDVVATYTAPSGVASTEVLASDLRVNSLGTSNGAYLVTVSVAHVETALAIYQAEQIAKIAIIGATGVTGHNALRIYPPIGGPHVP</sequence>
<name>A0ABV3Y3P2_9ACTN</name>
<protein>
    <submittedName>
        <fullName evidence="3">SAF domain-containing protein</fullName>
    </submittedName>
</protein>